<organism evidence="1 2">
    <name type="scientific">Daphnia magna</name>
    <dbReference type="NCBI Taxonomy" id="35525"/>
    <lineage>
        <taxon>Eukaryota</taxon>
        <taxon>Metazoa</taxon>
        <taxon>Ecdysozoa</taxon>
        <taxon>Arthropoda</taxon>
        <taxon>Crustacea</taxon>
        <taxon>Branchiopoda</taxon>
        <taxon>Diplostraca</taxon>
        <taxon>Cladocera</taxon>
        <taxon>Anomopoda</taxon>
        <taxon>Daphniidae</taxon>
        <taxon>Daphnia</taxon>
    </lineage>
</organism>
<protein>
    <recommendedName>
        <fullName evidence="3">GMP synthase</fullName>
    </recommendedName>
</protein>
<dbReference type="Proteomes" id="UP001234178">
    <property type="component" value="Unassembled WGS sequence"/>
</dbReference>
<keyword evidence="2" id="KW-1185">Reference proteome</keyword>
<comment type="caution">
    <text evidence="1">The sequence shown here is derived from an EMBL/GenBank/DDBJ whole genome shotgun (WGS) entry which is preliminary data.</text>
</comment>
<sequence length="194" mass="22058">MKPTNSYGVRAICSRIFPGTKRENARPVPALEVYACVNFDDTLEASLVIVLIIKLKIRVHSVSAWVPREEIVEHSHTVWCPSAMSNHGMSHMCWNKLLCGGEASIWDVICQLLVEMAKEHGLDQHFIPHSSLESWCAHSCSGIFSSVQVTNNVREIHHPHETWSLFWLTDLLPVRSKFSTFQRLLSASEKVVRR</sequence>
<evidence type="ECO:0000313" key="2">
    <source>
        <dbReference type="Proteomes" id="UP001234178"/>
    </source>
</evidence>
<reference evidence="1 2" key="1">
    <citation type="journal article" date="2023" name="Nucleic Acids Res.">
        <title>The hologenome of Daphnia magna reveals possible DNA methylation and microbiome-mediated evolution of the host genome.</title>
        <authorList>
            <person name="Chaturvedi A."/>
            <person name="Li X."/>
            <person name="Dhandapani V."/>
            <person name="Marshall H."/>
            <person name="Kissane S."/>
            <person name="Cuenca-Cambronero M."/>
            <person name="Asole G."/>
            <person name="Calvet F."/>
            <person name="Ruiz-Romero M."/>
            <person name="Marangio P."/>
            <person name="Guigo R."/>
            <person name="Rago D."/>
            <person name="Mirbahai L."/>
            <person name="Eastwood N."/>
            <person name="Colbourne J.K."/>
            <person name="Zhou J."/>
            <person name="Mallon E."/>
            <person name="Orsini L."/>
        </authorList>
    </citation>
    <scope>NUCLEOTIDE SEQUENCE [LARGE SCALE GENOMIC DNA]</scope>
    <source>
        <strain evidence="1">LRV0_1</strain>
    </source>
</reference>
<accession>A0ABR0A722</accession>
<name>A0ABR0A722_9CRUS</name>
<evidence type="ECO:0008006" key="3">
    <source>
        <dbReference type="Google" id="ProtNLM"/>
    </source>
</evidence>
<dbReference type="EMBL" id="JAOYFB010000036">
    <property type="protein sequence ID" value="KAK4020937.1"/>
    <property type="molecule type" value="Genomic_DNA"/>
</dbReference>
<evidence type="ECO:0000313" key="1">
    <source>
        <dbReference type="EMBL" id="KAK4020937.1"/>
    </source>
</evidence>
<gene>
    <name evidence="1" type="ORF">OUZ56_002877</name>
</gene>
<proteinExistence type="predicted"/>